<gene>
    <name evidence="2" type="ORF">TorRG33x02_250240</name>
</gene>
<accession>A0A2P5DJ24</accession>
<dbReference type="InParanoid" id="A0A2P5DJ24"/>
<dbReference type="Proteomes" id="UP000237000">
    <property type="component" value="Unassembled WGS sequence"/>
</dbReference>
<sequence>HLESLLMFFTQQPQKPVAMGSDTSQPYQHGEPTLSLTGAVGESSNFGQRPEARLRRLELPLFDGTNPDGWVCQAERYFLMHQMIDNERLAAAIISLDGDALSWF</sequence>
<dbReference type="AlphaFoldDB" id="A0A2P5DJ24"/>
<feature type="non-terminal residue" evidence="2">
    <location>
        <position position="1"/>
    </location>
</feature>
<evidence type="ECO:0000256" key="1">
    <source>
        <dbReference type="SAM" id="MobiDB-lite"/>
    </source>
</evidence>
<evidence type="ECO:0000313" key="3">
    <source>
        <dbReference type="Proteomes" id="UP000237000"/>
    </source>
</evidence>
<dbReference type="EMBL" id="JXTC01000267">
    <property type="protein sequence ID" value="PON73288.1"/>
    <property type="molecule type" value="Genomic_DNA"/>
</dbReference>
<evidence type="ECO:0000313" key="2">
    <source>
        <dbReference type="EMBL" id="PON73288.1"/>
    </source>
</evidence>
<reference evidence="3" key="1">
    <citation type="submission" date="2016-06" db="EMBL/GenBank/DDBJ databases">
        <title>Parallel loss of symbiosis genes in relatives of nitrogen-fixing non-legume Parasponia.</title>
        <authorList>
            <person name="Van Velzen R."/>
            <person name="Holmer R."/>
            <person name="Bu F."/>
            <person name="Rutten L."/>
            <person name="Van Zeijl A."/>
            <person name="Liu W."/>
            <person name="Santuari L."/>
            <person name="Cao Q."/>
            <person name="Sharma T."/>
            <person name="Shen D."/>
            <person name="Roswanjaya Y."/>
            <person name="Wardhani T."/>
            <person name="Kalhor M.S."/>
            <person name="Jansen J."/>
            <person name="Van den Hoogen J."/>
            <person name="Gungor B."/>
            <person name="Hartog M."/>
            <person name="Hontelez J."/>
            <person name="Verver J."/>
            <person name="Yang W.-C."/>
            <person name="Schijlen E."/>
            <person name="Repin R."/>
            <person name="Schilthuizen M."/>
            <person name="Schranz E."/>
            <person name="Heidstra R."/>
            <person name="Miyata K."/>
            <person name="Fedorova E."/>
            <person name="Kohlen W."/>
            <person name="Bisseling T."/>
            <person name="Smit S."/>
            <person name="Geurts R."/>
        </authorList>
    </citation>
    <scope>NUCLEOTIDE SEQUENCE [LARGE SCALE GENOMIC DNA]</scope>
    <source>
        <strain evidence="3">cv. RG33-2</strain>
    </source>
</reference>
<organism evidence="2 3">
    <name type="scientific">Trema orientale</name>
    <name type="common">Charcoal tree</name>
    <name type="synonym">Celtis orientalis</name>
    <dbReference type="NCBI Taxonomy" id="63057"/>
    <lineage>
        <taxon>Eukaryota</taxon>
        <taxon>Viridiplantae</taxon>
        <taxon>Streptophyta</taxon>
        <taxon>Embryophyta</taxon>
        <taxon>Tracheophyta</taxon>
        <taxon>Spermatophyta</taxon>
        <taxon>Magnoliopsida</taxon>
        <taxon>eudicotyledons</taxon>
        <taxon>Gunneridae</taxon>
        <taxon>Pentapetalae</taxon>
        <taxon>rosids</taxon>
        <taxon>fabids</taxon>
        <taxon>Rosales</taxon>
        <taxon>Cannabaceae</taxon>
        <taxon>Trema</taxon>
    </lineage>
</organism>
<proteinExistence type="predicted"/>
<protein>
    <submittedName>
        <fullName evidence="2">Uncharacterized protein</fullName>
    </submittedName>
</protein>
<dbReference type="OrthoDB" id="1745892at2759"/>
<name>A0A2P5DJ24_TREOI</name>
<keyword evidence="3" id="KW-1185">Reference proteome</keyword>
<feature type="region of interest" description="Disordered" evidence="1">
    <location>
        <begin position="16"/>
        <end position="47"/>
    </location>
</feature>
<comment type="caution">
    <text evidence="2">The sequence shown here is derived from an EMBL/GenBank/DDBJ whole genome shotgun (WGS) entry which is preliminary data.</text>
</comment>